<dbReference type="Proteomes" id="UP000600946">
    <property type="component" value="Unassembled WGS sequence"/>
</dbReference>
<accession>A0ABQ3AKW7</accession>
<evidence type="ECO:0000313" key="3">
    <source>
        <dbReference type="Proteomes" id="UP000600946"/>
    </source>
</evidence>
<name>A0ABQ3AKW7_9ACTN</name>
<protein>
    <submittedName>
        <fullName evidence="2">Uncharacterized protein</fullName>
    </submittedName>
</protein>
<gene>
    <name evidence="2" type="ORF">GCM10010326_59160</name>
</gene>
<dbReference type="EMBL" id="BMUU01000012">
    <property type="protein sequence ID" value="GGY56757.1"/>
    <property type="molecule type" value="Genomic_DNA"/>
</dbReference>
<organism evidence="2 3">
    <name type="scientific">Streptomyces xanthochromogenes</name>
    <dbReference type="NCBI Taxonomy" id="67384"/>
    <lineage>
        <taxon>Bacteria</taxon>
        <taxon>Bacillati</taxon>
        <taxon>Actinomycetota</taxon>
        <taxon>Actinomycetes</taxon>
        <taxon>Kitasatosporales</taxon>
        <taxon>Streptomycetaceae</taxon>
        <taxon>Streptomyces</taxon>
    </lineage>
</organism>
<reference evidence="3" key="1">
    <citation type="journal article" date="2019" name="Int. J. Syst. Evol. Microbiol.">
        <title>The Global Catalogue of Microorganisms (GCM) 10K type strain sequencing project: providing services to taxonomists for standard genome sequencing and annotation.</title>
        <authorList>
            <consortium name="The Broad Institute Genomics Platform"/>
            <consortium name="The Broad Institute Genome Sequencing Center for Infectious Disease"/>
            <person name="Wu L."/>
            <person name="Ma J."/>
        </authorList>
    </citation>
    <scope>NUCLEOTIDE SEQUENCE [LARGE SCALE GENOMIC DNA]</scope>
    <source>
        <strain evidence="3">JCM 4594</strain>
    </source>
</reference>
<proteinExistence type="predicted"/>
<feature type="region of interest" description="Disordered" evidence="1">
    <location>
        <begin position="73"/>
        <end position="120"/>
    </location>
</feature>
<evidence type="ECO:0000313" key="2">
    <source>
        <dbReference type="EMBL" id="GGY56757.1"/>
    </source>
</evidence>
<evidence type="ECO:0000256" key="1">
    <source>
        <dbReference type="SAM" id="MobiDB-lite"/>
    </source>
</evidence>
<keyword evidence="3" id="KW-1185">Reference proteome</keyword>
<comment type="caution">
    <text evidence="2">The sequence shown here is derived from an EMBL/GenBank/DDBJ whole genome shotgun (WGS) entry which is preliminary data.</text>
</comment>
<sequence>MVLTAMERVRAAEDAVEQLRAELGRAGVVLPSLRIDPLTCGGHVLFPLVDLGRCNMDMALRLVAVLAGTYSAEGAPPVGDAPSPSTAGRPAAGRPTAGRPTAGRPAAGRPTPGRPAAEPS</sequence>
<feature type="compositionally biased region" description="Low complexity" evidence="1">
    <location>
        <begin position="86"/>
        <end position="120"/>
    </location>
</feature>